<dbReference type="AlphaFoldDB" id="A0A9Q0NBV0"/>
<comment type="caution">
    <text evidence="2">The sequence shown here is derived from an EMBL/GenBank/DDBJ whole genome shotgun (WGS) entry which is preliminary data.</text>
</comment>
<accession>A0A9Q0NBV0</accession>
<keyword evidence="3" id="KW-1185">Reference proteome</keyword>
<dbReference type="PROSITE" id="PS50105">
    <property type="entry name" value="SAM_DOMAIN"/>
    <property type="match status" value="1"/>
</dbReference>
<dbReference type="SUPFAM" id="SSF47769">
    <property type="entry name" value="SAM/Pointed domain"/>
    <property type="match status" value="1"/>
</dbReference>
<evidence type="ECO:0000259" key="1">
    <source>
        <dbReference type="PROSITE" id="PS50105"/>
    </source>
</evidence>
<dbReference type="Gene3D" id="1.10.150.50">
    <property type="entry name" value="Transcription Factor, Ets-1"/>
    <property type="match status" value="1"/>
</dbReference>
<feature type="domain" description="SAM" evidence="1">
    <location>
        <begin position="122"/>
        <end position="181"/>
    </location>
</feature>
<reference evidence="2" key="1">
    <citation type="submission" date="2022-07" db="EMBL/GenBank/DDBJ databases">
        <authorList>
            <person name="Trinca V."/>
            <person name="Uliana J.V.C."/>
            <person name="Torres T.T."/>
            <person name="Ward R.J."/>
            <person name="Monesi N."/>
        </authorList>
    </citation>
    <scope>NUCLEOTIDE SEQUENCE</scope>
    <source>
        <strain evidence="2">HSMRA1968</strain>
        <tissue evidence="2">Whole embryos</tissue>
    </source>
</reference>
<dbReference type="InterPro" id="IPR001660">
    <property type="entry name" value="SAM"/>
</dbReference>
<dbReference type="Proteomes" id="UP001151699">
    <property type="component" value="Chromosome A"/>
</dbReference>
<gene>
    <name evidence="2" type="primary">BICC1</name>
    <name evidence="2" type="ORF">Bhyg_02332</name>
</gene>
<organism evidence="2 3">
    <name type="scientific">Pseudolycoriella hygida</name>
    <dbReference type="NCBI Taxonomy" id="35572"/>
    <lineage>
        <taxon>Eukaryota</taxon>
        <taxon>Metazoa</taxon>
        <taxon>Ecdysozoa</taxon>
        <taxon>Arthropoda</taxon>
        <taxon>Hexapoda</taxon>
        <taxon>Insecta</taxon>
        <taxon>Pterygota</taxon>
        <taxon>Neoptera</taxon>
        <taxon>Endopterygota</taxon>
        <taxon>Diptera</taxon>
        <taxon>Nematocera</taxon>
        <taxon>Sciaroidea</taxon>
        <taxon>Sciaridae</taxon>
        <taxon>Pseudolycoriella</taxon>
    </lineage>
</organism>
<dbReference type="EMBL" id="WJQU01000001">
    <property type="protein sequence ID" value="KAJ6647112.1"/>
    <property type="molecule type" value="Genomic_DNA"/>
</dbReference>
<name>A0A9Q0NBV0_9DIPT</name>
<dbReference type="Pfam" id="PF00536">
    <property type="entry name" value="SAM_1"/>
    <property type="match status" value="1"/>
</dbReference>
<evidence type="ECO:0000313" key="3">
    <source>
        <dbReference type="Proteomes" id="UP001151699"/>
    </source>
</evidence>
<protein>
    <submittedName>
        <fullName evidence="2">Protein bicaudal C like 1</fullName>
    </submittedName>
</protein>
<evidence type="ECO:0000313" key="2">
    <source>
        <dbReference type="EMBL" id="KAJ6647112.1"/>
    </source>
</evidence>
<proteinExistence type="predicted"/>
<dbReference type="InterPro" id="IPR013761">
    <property type="entry name" value="SAM/pointed_sf"/>
</dbReference>
<dbReference type="CDD" id="cd09487">
    <property type="entry name" value="SAM_superfamily"/>
    <property type="match status" value="1"/>
</dbReference>
<sequence length="182" mass="20851">MYMYPPRLRSIHSPLTPIPPMNQTAFDFSPSTIKLYLEQPRKQTPALSKERRTCTPLTLDLPTPNLSPIEDFTIHANAVSSRNTSFDSSSSLLNDDDTLEYDDDVNQQSLLNLSNINNHHMDMATVLQDIGLEQYGEMFETEEIDLMAFLLLSDTDLEELGINDRDHREVFMDTIEKLNNKN</sequence>
<dbReference type="OrthoDB" id="539213at2759"/>
<dbReference type="SMART" id="SM00454">
    <property type="entry name" value="SAM"/>
    <property type="match status" value="1"/>
</dbReference>